<gene>
    <name evidence="2" type="ORF">SSS_3703</name>
</gene>
<evidence type="ECO:0000313" key="2">
    <source>
        <dbReference type="EMBL" id="KAF7495622.1"/>
    </source>
</evidence>
<dbReference type="OrthoDB" id="6516944at2759"/>
<sequence>MLDSFSYRWLLVALFGVFLELASISALDSMLLNINLIAPIERNHSRIDPNGRIYKDRVAVNVTVPIDLKRLKQIQNIERTSQYRIEQNNRTRTKHSISNDSNLFRSHSPMITMPAAYSSAPSSTMPILATTQTFLEPNHRFLNEIKNGKKTDVSVTIYHHQAIQDPIYDNGDRKMINSYGNGYGLHYGFDLDGKYAKEKGYQFEKALGNEICFREKNCGNDQIDTEVPDTALKKHILHLIRHNNQVNLDGLSKITASKFITDHNLDRERYGQEEDQRMKSNERFMEDGRHSIRHSRKNDGFYYSKLKQKHHTNKDDDFGDDNDDDDEDDFNENKLLGNNFQFGQFRKSKPKPGEIVTLVKPNKLKHQSQSNKSKALNYYHSESIPTIRKENHHNQIDKIESKFLEPNQSINQRINISDWIENKANLIEKLVKI</sequence>
<dbReference type="AlphaFoldDB" id="A0A834RH88"/>
<evidence type="ECO:0000313" key="3">
    <source>
        <dbReference type="EnsemblMetazoa" id="KAF7495622.1"/>
    </source>
</evidence>
<evidence type="ECO:0000256" key="1">
    <source>
        <dbReference type="SAM" id="MobiDB-lite"/>
    </source>
</evidence>
<reference evidence="2" key="2">
    <citation type="submission" date="2020-01" db="EMBL/GenBank/DDBJ databases">
        <authorList>
            <person name="Korhonen P.K.K."/>
            <person name="Guangxu M.G."/>
            <person name="Wang T.W."/>
            <person name="Stroehlein A.J.S."/>
            <person name="Young N.D."/>
            <person name="Ang C.-S.A."/>
            <person name="Fernando D.W.F."/>
            <person name="Lu H.L."/>
            <person name="Taylor S.T."/>
            <person name="Ehtesham M.E.M."/>
            <person name="Najaraj S.H.N."/>
            <person name="Harsha G.H.G."/>
            <person name="Madugundu A.M."/>
            <person name="Renuse S.R."/>
            <person name="Holt D.H."/>
            <person name="Pandey A.P."/>
            <person name="Papenfuss A.P."/>
            <person name="Gasser R.B.G."/>
            <person name="Fischer K.F."/>
        </authorList>
    </citation>
    <scope>NUCLEOTIDE SEQUENCE</scope>
    <source>
        <strain evidence="2">SSS_KF_BRIS2020</strain>
    </source>
</reference>
<proteinExistence type="predicted"/>
<feature type="compositionally biased region" description="Acidic residues" evidence="1">
    <location>
        <begin position="317"/>
        <end position="330"/>
    </location>
</feature>
<organism evidence="2">
    <name type="scientific">Sarcoptes scabiei</name>
    <name type="common">Itch mite</name>
    <name type="synonym">Acarus scabiei</name>
    <dbReference type="NCBI Taxonomy" id="52283"/>
    <lineage>
        <taxon>Eukaryota</taxon>
        <taxon>Metazoa</taxon>
        <taxon>Ecdysozoa</taxon>
        <taxon>Arthropoda</taxon>
        <taxon>Chelicerata</taxon>
        <taxon>Arachnida</taxon>
        <taxon>Acari</taxon>
        <taxon>Acariformes</taxon>
        <taxon>Sarcoptiformes</taxon>
        <taxon>Astigmata</taxon>
        <taxon>Psoroptidia</taxon>
        <taxon>Sarcoptoidea</taxon>
        <taxon>Sarcoptidae</taxon>
        <taxon>Sarcoptinae</taxon>
        <taxon>Sarcoptes</taxon>
    </lineage>
</organism>
<dbReference type="EnsemblMetazoa" id="SSS_3703s_mrna">
    <property type="protein sequence ID" value="KAF7495622.1"/>
    <property type="gene ID" value="SSS_3703"/>
</dbReference>
<name>A0A834RH88_SARSC</name>
<dbReference type="Proteomes" id="UP000070412">
    <property type="component" value="Unassembled WGS sequence"/>
</dbReference>
<protein>
    <submittedName>
        <fullName evidence="2 3">Uncharacterized protein</fullName>
    </submittedName>
</protein>
<dbReference type="EMBL" id="WVUK01000047">
    <property type="protein sequence ID" value="KAF7495622.1"/>
    <property type="molecule type" value="Genomic_DNA"/>
</dbReference>
<evidence type="ECO:0000313" key="4">
    <source>
        <dbReference type="Proteomes" id="UP000070412"/>
    </source>
</evidence>
<feature type="region of interest" description="Disordered" evidence="1">
    <location>
        <begin position="267"/>
        <end position="332"/>
    </location>
</feature>
<reference evidence="4" key="1">
    <citation type="journal article" date="2020" name="PLoS Negl. Trop. Dis.">
        <title>High-quality nuclear genome for Sarcoptes scabiei-A critical resource for a neglected parasite.</title>
        <authorList>
            <person name="Korhonen P.K."/>
            <person name="Gasser R.B."/>
            <person name="Ma G."/>
            <person name="Wang T."/>
            <person name="Stroehlein A.J."/>
            <person name="Young N.D."/>
            <person name="Ang C.S."/>
            <person name="Fernando D.D."/>
            <person name="Lu H.C."/>
            <person name="Taylor S."/>
            <person name="Reynolds S.L."/>
            <person name="Mofiz E."/>
            <person name="Najaraj S.H."/>
            <person name="Gowda H."/>
            <person name="Madugundu A."/>
            <person name="Renuse S."/>
            <person name="Holt D."/>
            <person name="Pandey A."/>
            <person name="Papenfuss A.T."/>
            <person name="Fischer K."/>
        </authorList>
    </citation>
    <scope>NUCLEOTIDE SEQUENCE [LARGE SCALE GENOMIC DNA]</scope>
</reference>
<feature type="compositionally biased region" description="Basic and acidic residues" evidence="1">
    <location>
        <begin position="267"/>
        <end position="290"/>
    </location>
</feature>
<accession>A0A834RH88</accession>
<keyword evidence="4" id="KW-1185">Reference proteome</keyword>
<reference evidence="3" key="3">
    <citation type="submission" date="2022-06" db="UniProtKB">
        <authorList>
            <consortium name="EnsemblMetazoa"/>
        </authorList>
    </citation>
    <scope>IDENTIFICATION</scope>
</reference>